<dbReference type="Proteomes" id="UP000092666">
    <property type="component" value="Unassembled WGS sequence"/>
</dbReference>
<dbReference type="InterPro" id="IPR036673">
    <property type="entry name" value="Cyanovirin-N_sf"/>
</dbReference>
<dbReference type="OrthoDB" id="2441380at2759"/>
<dbReference type="SUPFAM" id="SSF51322">
    <property type="entry name" value="Cyanovirin-N"/>
    <property type="match status" value="1"/>
</dbReference>
<name>A0A1B9GJ77_9TREE</name>
<organism evidence="2 3">
    <name type="scientific">Kwoniella heveanensis BCC8398</name>
    <dbReference type="NCBI Taxonomy" id="1296120"/>
    <lineage>
        <taxon>Eukaryota</taxon>
        <taxon>Fungi</taxon>
        <taxon>Dikarya</taxon>
        <taxon>Basidiomycota</taxon>
        <taxon>Agaricomycotina</taxon>
        <taxon>Tremellomycetes</taxon>
        <taxon>Tremellales</taxon>
        <taxon>Cryptococcaceae</taxon>
        <taxon>Kwoniella</taxon>
    </lineage>
</organism>
<sequence>MSLSSSFTDLSLKEKNGSWFLSAKHVHGDGDAHAVADFPLDLVLGNINGEFRWGNKDFSASAAEVELDGTVLKAKLADTNGEEQDASFDLDEKFVVDEKEGGEPALKAVDVPALVYLPEAFVQVPDEKTAQALDVHFDSIVPLNAGLLAAPSADIIPQFNVQVATGSGDDAKTGYATAGASSEKKDIIDGILSHSSHQANASASLFHVEQTKGGPIEQCKVDILSVGAEAQAESVDIAGVTIPKYAGVDASVNLVKMDAGPFSLNLGAGANTDIGIKGTSVEAHVAGCGVTIGTTIGISAFGSGFSIDFTKLW</sequence>
<reference evidence="2 3" key="1">
    <citation type="submission" date="2013-07" db="EMBL/GenBank/DDBJ databases">
        <title>The Genome Sequence of Cryptococcus heveanensis BCC8398.</title>
        <authorList>
            <consortium name="The Broad Institute Genome Sequencing Platform"/>
            <person name="Cuomo C."/>
            <person name="Litvintseva A."/>
            <person name="Chen Y."/>
            <person name="Heitman J."/>
            <person name="Sun S."/>
            <person name="Springer D."/>
            <person name="Dromer F."/>
            <person name="Young S.K."/>
            <person name="Zeng Q."/>
            <person name="Gargeya S."/>
            <person name="Fitzgerald M."/>
            <person name="Abouelleil A."/>
            <person name="Alvarado L."/>
            <person name="Berlin A.M."/>
            <person name="Chapman S.B."/>
            <person name="Dewar J."/>
            <person name="Goldberg J."/>
            <person name="Griggs A."/>
            <person name="Gujja S."/>
            <person name="Hansen M."/>
            <person name="Howarth C."/>
            <person name="Imamovic A."/>
            <person name="Larimer J."/>
            <person name="McCowan C."/>
            <person name="Murphy C."/>
            <person name="Pearson M."/>
            <person name="Priest M."/>
            <person name="Roberts A."/>
            <person name="Saif S."/>
            <person name="Shea T."/>
            <person name="Sykes S."/>
            <person name="Wortman J."/>
            <person name="Nusbaum C."/>
            <person name="Birren B."/>
        </authorList>
    </citation>
    <scope>NUCLEOTIDE SEQUENCE [LARGE SCALE GENOMIC DNA]</scope>
    <source>
        <strain evidence="2 3">BCC8398</strain>
    </source>
</reference>
<feature type="domain" description="Cyanovirin-N" evidence="1">
    <location>
        <begin position="2"/>
        <end position="96"/>
    </location>
</feature>
<gene>
    <name evidence="2" type="ORF">I316_07312</name>
</gene>
<accession>A0A1B9GJ77</accession>
<keyword evidence="3" id="KW-1185">Reference proteome</keyword>
<proteinExistence type="predicted"/>
<evidence type="ECO:0000313" key="3">
    <source>
        <dbReference type="Proteomes" id="UP000092666"/>
    </source>
</evidence>
<dbReference type="EMBL" id="KV700138">
    <property type="protein sequence ID" value="OCF31041.1"/>
    <property type="molecule type" value="Genomic_DNA"/>
</dbReference>
<reference evidence="3" key="2">
    <citation type="submission" date="2013-12" db="EMBL/GenBank/DDBJ databases">
        <title>Evolution of pathogenesis and genome organization in the Tremellales.</title>
        <authorList>
            <person name="Cuomo C."/>
            <person name="Litvintseva A."/>
            <person name="Heitman J."/>
            <person name="Chen Y."/>
            <person name="Sun S."/>
            <person name="Springer D."/>
            <person name="Dromer F."/>
            <person name="Young S."/>
            <person name="Zeng Q."/>
            <person name="Chapman S."/>
            <person name="Gujja S."/>
            <person name="Saif S."/>
            <person name="Birren B."/>
        </authorList>
    </citation>
    <scope>NUCLEOTIDE SEQUENCE [LARGE SCALE GENOMIC DNA]</scope>
    <source>
        <strain evidence="3">BCC8398</strain>
    </source>
</reference>
<dbReference type="SMART" id="SM01111">
    <property type="entry name" value="CVNH"/>
    <property type="match status" value="1"/>
</dbReference>
<protein>
    <recommendedName>
        <fullName evidence="1">Cyanovirin-N domain-containing protein</fullName>
    </recommendedName>
</protein>
<dbReference type="AlphaFoldDB" id="A0A1B9GJ77"/>
<dbReference type="Gene3D" id="2.30.60.10">
    <property type="entry name" value="Cyanovirin-N"/>
    <property type="match status" value="1"/>
</dbReference>
<dbReference type="Pfam" id="PF08881">
    <property type="entry name" value="CVNH"/>
    <property type="match status" value="1"/>
</dbReference>
<evidence type="ECO:0000259" key="1">
    <source>
        <dbReference type="SMART" id="SM01111"/>
    </source>
</evidence>
<dbReference type="InterPro" id="IPR011058">
    <property type="entry name" value="Cyanovirin-N"/>
</dbReference>
<evidence type="ECO:0000313" key="2">
    <source>
        <dbReference type="EMBL" id="OCF31041.1"/>
    </source>
</evidence>